<dbReference type="InterPro" id="IPR011049">
    <property type="entry name" value="Serralysin-like_metalloprot_C"/>
</dbReference>
<keyword evidence="4" id="KW-1185">Reference proteome</keyword>
<dbReference type="SUPFAM" id="SSF51120">
    <property type="entry name" value="beta-Roll"/>
    <property type="match status" value="1"/>
</dbReference>
<dbReference type="PRINTS" id="PR00313">
    <property type="entry name" value="CABNDNGRPT"/>
</dbReference>
<dbReference type="Pfam" id="PF00353">
    <property type="entry name" value="HemolysinCabind"/>
    <property type="match status" value="3"/>
</dbReference>
<dbReference type="InterPro" id="IPR001343">
    <property type="entry name" value="Hemolysn_Ca-bd"/>
</dbReference>
<dbReference type="PANTHER" id="PTHR38340:SF1">
    <property type="entry name" value="S-LAYER PROTEIN"/>
    <property type="match status" value="1"/>
</dbReference>
<dbReference type="EMBL" id="NAPY01000005">
    <property type="protein sequence ID" value="MUL35720.1"/>
    <property type="molecule type" value="Genomic_DNA"/>
</dbReference>
<dbReference type="InterPro" id="IPR018511">
    <property type="entry name" value="Hemolysin-typ_Ca-bd_CS"/>
</dbReference>
<dbReference type="Proteomes" id="UP000441797">
    <property type="component" value="Unassembled WGS sequence"/>
</dbReference>
<dbReference type="OrthoDB" id="415385at2"/>
<gene>
    <name evidence="3" type="ORF">BWI75_04980</name>
</gene>
<reference evidence="3 4" key="1">
    <citation type="journal article" date="2019" name="Front. Microbiol.">
        <title>Genomic Features for Desiccation Tolerance and Sugar Biosynthesis in the Extremophile Gloeocapsopsis sp. UTEX B3054.</title>
        <authorList>
            <person name="Urrejola C."/>
            <person name="Alcorta J."/>
            <person name="Salas L."/>
            <person name="Vasquez M."/>
            <person name="Polz M.F."/>
            <person name="Vicuna R."/>
            <person name="Diez B."/>
        </authorList>
    </citation>
    <scope>NUCLEOTIDE SEQUENCE [LARGE SCALE GENOMIC DNA]</scope>
    <source>
        <strain evidence="3 4">1H9</strain>
    </source>
</reference>
<dbReference type="PROSITE" id="PS00330">
    <property type="entry name" value="HEMOLYSIN_CALCIUM"/>
    <property type="match status" value="2"/>
</dbReference>
<evidence type="ECO:0008006" key="5">
    <source>
        <dbReference type="Google" id="ProtNLM"/>
    </source>
</evidence>
<sequence>MERGETTTQASQLITSLSFCNRTTSAGAGLIAQNLQLTQKGNDLVVTFDTVLDLEIRLRNFNLEDIDNLRRETGASINIGNILFDGQSAIQDSFDVFDANQQRAQVFNRNTVTFLNDLDNVIRGFNNSNDVINGQGGDDLIRGLSGNDLLRGGTGNDSLEGNEGNDTLEGNDGDDLLIGGIGSDILIGGDGNDTLIGVNPFDLGSEIGNDEIDELTGGSGSDTFVLGQQQLDGSKVVFYLSDERGGSFDYALIRDFEFNGVDKIQLVGSPSDYFLSGSPGTRFATDIFFRQETPPGFDPPYGVLIGVVVNFSGGSLNLSDSSQFTYV</sequence>
<dbReference type="PANTHER" id="PTHR38340">
    <property type="entry name" value="S-LAYER PROTEIN"/>
    <property type="match status" value="1"/>
</dbReference>
<dbReference type="GO" id="GO:0005576">
    <property type="term" value="C:extracellular region"/>
    <property type="evidence" value="ECO:0007669"/>
    <property type="project" value="UniProtKB-SubCell"/>
</dbReference>
<organism evidence="3 4">
    <name type="scientific">Gloeocapsopsis dulcis AAB1 = 1H9</name>
    <dbReference type="NCBI Taxonomy" id="1433147"/>
    <lineage>
        <taxon>Bacteria</taxon>
        <taxon>Bacillati</taxon>
        <taxon>Cyanobacteriota</taxon>
        <taxon>Cyanophyceae</taxon>
        <taxon>Oscillatoriophycideae</taxon>
        <taxon>Chroococcales</taxon>
        <taxon>Chroococcaceae</taxon>
        <taxon>Gloeocapsopsis</taxon>
        <taxon>Gloeocapsopsis dulcis</taxon>
    </lineage>
</organism>
<dbReference type="RefSeq" id="WP_105219069.1">
    <property type="nucleotide sequence ID" value="NZ_CAWNSU010000030.1"/>
</dbReference>
<keyword evidence="2" id="KW-0964">Secreted</keyword>
<dbReference type="AlphaFoldDB" id="A0A6N8FRF3"/>
<dbReference type="GO" id="GO:0005509">
    <property type="term" value="F:calcium ion binding"/>
    <property type="evidence" value="ECO:0007669"/>
    <property type="project" value="InterPro"/>
</dbReference>
<dbReference type="InterPro" id="IPR050557">
    <property type="entry name" value="RTX_toxin/Mannuronan_C5-epim"/>
</dbReference>
<comment type="subcellular location">
    <subcellularLocation>
        <location evidence="1">Secreted</location>
    </subcellularLocation>
</comment>
<accession>A0A6N8FRF3</accession>
<comment type="caution">
    <text evidence="3">The sequence shown here is derived from an EMBL/GenBank/DDBJ whole genome shotgun (WGS) entry which is preliminary data.</text>
</comment>
<evidence type="ECO:0000313" key="4">
    <source>
        <dbReference type="Proteomes" id="UP000441797"/>
    </source>
</evidence>
<dbReference type="Gene3D" id="2.150.10.10">
    <property type="entry name" value="Serralysin-like metalloprotease, C-terminal"/>
    <property type="match status" value="1"/>
</dbReference>
<proteinExistence type="predicted"/>
<evidence type="ECO:0000313" key="3">
    <source>
        <dbReference type="EMBL" id="MUL35720.1"/>
    </source>
</evidence>
<name>A0A6N8FRF3_9CHRO</name>
<protein>
    <recommendedName>
        <fullName evidence="5">Calcium-binding protein</fullName>
    </recommendedName>
</protein>
<evidence type="ECO:0000256" key="2">
    <source>
        <dbReference type="ARBA" id="ARBA00022525"/>
    </source>
</evidence>
<evidence type="ECO:0000256" key="1">
    <source>
        <dbReference type="ARBA" id="ARBA00004613"/>
    </source>
</evidence>